<feature type="compositionally biased region" description="Basic and acidic residues" evidence="1">
    <location>
        <begin position="547"/>
        <end position="563"/>
    </location>
</feature>
<accession>A0A016WCL0</accession>
<proteinExistence type="predicted"/>
<reference evidence="3" key="1">
    <citation type="journal article" date="2015" name="Nat. Genet.">
        <title>The genome and transcriptome of the zoonotic hookworm Ancylostoma ceylanicum identify infection-specific gene families.</title>
        <authorList>
            <person name="Schwarz E.M."/>
            <person name="Hu Y."/>
            <person name="Antoshechkin I."/>
            <person name="Miller M.M."/>
            <person name="Sternberg P.W."/>
            <person name="Aroian R.V."/>
        </authorList>
    </citation>
    <scope>NUCLEOTIDE SEQUENCE</scope>
    <source>
        <strain evidence="3">HY135</strain>
    </source>
</reference>
<organism evidence="2 3">
    <name type="scientific">Ancylostoma ceylanicum</name>
    <dbReference type="NCBI Taxonomy" id="53326"/>
    <lineage>
        <taxon>Eukaryota</taxon>
        <taxon>Metazoa</taxon>
        <taxon>Ecdysozoa</taxon>
        <taxon>Nematoda</taxon>
        <taxon>Chromadorea</taxon>
        <taxon>Rhabditida</taxon>
        <taxon>Rhabditina</taxon>
        <taxon>Rhabditomorpha</taxon>
        <taxon>Strongyloidea</taxon>
        <taxon>Ancylostomatidae</taxon>
        <taxon>Ancylostomatinae</taxon>
        <taxon>Ancylostoma</taxon>
    </lineage>
</organism>
<feature type="compositionally biased region" description="Polar residues" evidence="1">
    <location>
        <begin position="76"/>
        <end position="93"/>
    </location>
</feature>
<evidence type="ECO:0000256" key="1">
    <source>
        <dbReference type="SAM" id="MobiDB-lite"/>
    </source>
</evidence>
<dbReference type="OrthoDB" id="5877762at2759"/>
<feature type="region of interest" description="Disordered" evidence="1">
    <location>
        <begin position="184"/>
        <end position="211"/>
    </location>
</feature>
<comment type="caution">
    <text evidence="2">The sequence shown here is derived from an EMBL/GenBank/DDBJ whole genome shotgun (WGS) entry which is preliminary data.</text>
</comment>
<name>A0A016WCL0_9BILA</name>
<feature type="region of interest" description="Disordered" evidence="1">
    <location>
        <begin position="481"/>
        <end position="563"/>
    </location>
</feature>
<feature type="region of interest" description="Disordered" evidence="1">
    <location>
        <begin position="430"/>
        <end position="455"/>
    </location>
</feature>
<protein>
    <recommendedName>
        <fullName evidence="4">Peptidase A2 domain-containing protein</fullName>
    </recommendedName>
</protein>
<feature type="compositionally biased region" description="Basic and acidic residues" evidence="1">
    <location>
        <begin position="192"/>
        <end position="203"/>
    </location>
</feature>
<dbReference type="Gene3D" id="2.40.70.10">
    <property type="entry name" value="Acid Proteases"/>
    <property type="match status" value="1"/>
</dbReference>
<feature type="region of interest" description="Disordered" evidence="1">
    <location>
        <begin position="74"/>
        <end position="93"/>
    </location>
</feature>
<feature type="compositionally biased region" description="Basic residues" evidence="1">
    <location>
        <begin position="508"/>
        <end position="518"/>
    </location>
</feature>
<dbReference type="SUPFAM" id="SSF50630">
    <property type="entry name" value="Acid proteases"/>
    <property type="match status" value="1"/>
</dbReference>
<evidence type="ECO:0008006" key="4">
    <source>
        <dbReference type="Google" id="ProtNLM"/>
    </source>
</evidence>
<dbReference type="STRING" id="53326.A0A016WCL0"/>
<evidence type="ECO:0000313" key="2">
    <source>
        <dbReference type="EMBL" id="EYC37375.1"/>
    </source>
</evidence>
<sequence>MKLLIIRPEYPRSRAQKVCAPIKDDPEIVQNTAENTEQNKNCVSLSSFSQTLYSNQNKGGPVALLQKGIAAKAHSENSLGQNNNGRVTQSRAKNTSYRPNYGVVCIFCHKGNHLSTRCRTVSDKRMRRKALKAQNRCWKCFSQTHNSFVCRKQDCSSCGQKHHISLCFKKQPLQVNYGKERRTFIGSSSKSNSRDWQNRDQRANSKQYGRAKPTPVAVQMCAETVSELKICPPKITNRQIVLMTAEGDIWNAKRQQFEKVLFCFDSGAQKTVIEEKLAEEFGLPKGRTQMCTVAGNGGHTETFKCHPVSLKIGTAFGEDIETIVETRPVITNGFPSVRLDQNDAAFLKANEIYLTNTRIRGEHQIPRILVGLDYYHDLVTGHVTKTPSGLNVAKMVFGPTICGSGLTEVDQVESVNYNLTAVWENTEHLAPQRSSEPGELGLAVKERRKGGKSSEYSHEYTGEVFHAYGFTTSSLPLKEAATDVAKHHSVAKRRPQPPQIQPSAVNSSRRRPAHHVKPPPKPSSRRSPPSSSRRRPPRHQAALCHCPRQEAHPRHTSTKEKAKTNDTVYAYSCRPPEYHRHIDDPCCSYIHR</sequence>
<dbReference type="Proteomes" id="UP000024635">
    <property type="component" value="Unassembled WGS sequence"/>
</dbReference>
<dbReference type="Pfam" id="PF13975">
    <property type="entry name" value="gag-asp_proteas"/>
    <property type="match status" value="1"/>
</dbReference>
<dbReference type="InterPro" id="IPR021109">
    <property type="entry name" value="Peptidase_aspartic_dom_sf"/>
</dbReference>
<gene>
    <name evidence="2" type="primary">Acey_s0797.g2403</name>
    <name evidence="2" type="ORF">Y032_0797g2403</name>
</gene>
<evidence type="ECO:0000313" key="3">
    <source>
        <dbReference type="Proteomes" id="UP000024635"/>
    </source>
</evidence>
<keyword evidence="3" id="KW-1185">Reference proteome</keyword>
<dbReference type="AlphaFoldDB" id="A0A016WCL0"/>
<dbReference type="EMBL" id="JARK01000397">
    <property type="protein sequence ID" value="EYC37375.1"/>
    <property type="molecule type" value="Genomic_DNA"/>
</dbReference>